<gene>
    <name evidence="1" type="ORF">MiSe_13140</name>
</gene>
<name>A0AAV3X2X3_9CYAN</name>
<dbReference type="RefSeq" id="WP_226576371.1">
    <property type="nucleotide sequence ID" value="NZ_BLAY01000014.1"/>
</dbReference>
<dbReference type="AlphaFoldDB" id="A0AAV3X2X3"/>
<evidence type="ECO:0000313" key="1">
    <source>
        <dbReference type="EMBL" id="GET36563.1"/>
    </source>
</evidence>
<dbReference type="EMBL" id="BLAY01000014">
    <property type="protein sequence ID" value="GET36563.1"/>
    <property type="molecule type" value="Genomic_DNA"/>
</dbReference>
<reference evidence="1" key="1">
    <citation type="submission" date="2019-10" db="EMBL/GenBank/DDBJ databases">
        <title>Draft genome sequece of Microseira wollei NIES-4236.</title>
        <authorList>
            <person name="Yamaguchi H."/>
            <person name="Suzuki S."/>
            <person name="Kawachi M."/>
        </authorList>
    </citation>
    <scope>NUCLEOTIDE SEQUENCE</scope>
    <source>
        <strain evidence="1">NIES-4236</strain>
    </source>
</reference>
<proteinExistence type="predicted"/>
<comment type="caution">
    <text evidence="1">The sequence shown here is derived from an EMBL/GenBank/DDBJ whole genome shotgun (WGS) entry which is preliminary data.</text>
</comment>
<sequence>MSKTFGQYPSFAKFIESYEAARQKEEQELERGLSMAERRERKRKLRDVVEVDATIRDREPDDNDIDGGKHYRLLVTLTKIVKSDPDVDGDLKRNLTDREDVFVAIRFGDRMGILEPIEGLNDGAILNLRGEWITKEKARQHGGRFLSVLHFTHHPIGFVCTEDKCYS</sequence>
<evidence type="ECO:0000313" key="2">
    <source>
        <dbReference type="Proteomes" id="UP001050975"/>
    </source>
</evidence>
<dbReference type="Proteomes" id="UP001050975">
    <property type="component" value="Unassembled WGS sequence"/>
</dbReference>
<organism evidence="1 2">
    <name type="scientific">Microseira wollei NIES-4236</name>
    <dbReference type="NCBI Taxonomy" id="2530354"/>
    <lineage>
        <taxon>Bacteria</taxon>
        <taxon>Bacillati</taxon>
        <taxon>Cyanobacteriota</taxon>
        <taxon>Cyanophyceae</taxon>
        <taxon>Oscillatoriophycideae</taxon>
        <taxon>Aerosakkonematales</taxon>
        <taxon>Aerosakkonemataceae</taxon>
        <taxon>Microseira</taxon>
    </lineage>
</organism>
<accession>A0AAV3X2X3</accession>
<keyword evidence="2" id="KW-1185">Reference proteome</keyword>
<protein>
    <submittedName>
        <fullName evidence="1">Uncharacterized protein</fullName>
    </submittedName>
</protein>